<dbReference type="EMBL" id="JBBMFJ010000014">
    <property type="protein sequence ID" value="MEQ2563080.1"/>
    <property type="molecule type" value="Genomic_DNA"/>
</dbReference>
<dbReference type="RefSeq" id="WP_177292317.1">
    <property type="nucleotide sequence ID" value="NZ_JBBMFJ010000014.1"/>
</dbReference>
<dbReference type="Proteomes" id="UP001437460">
    <property type="component" value="Unassembled WGS sequence"/>
</dbReference>
<evidence type="ECO:0000313" key="1">
    <source>
        <dbReference type="EMBL" id="MEQ2563080.1"/>
    </source>
</evidence>
<organism evidence="1 2">
    <name type="scientific">Ventrimonas faecis</name>
    <dbReference type="NCBI Taxonomy" id="3133170"/>
    <lineage>
        <taxon>Bacteria</taxon>
        <taxon>Bacillati</taxon>
        <taxon>Bacillota</taxon>
        <taxon>Clostridia</taxon>
        <taxon>Lachnospirales</taxon>
        <taxon>Lachnospiraceae</taxon>
        <taxon>Ventrimonas</taxon>
    </lineage>
</organism>
<name>A0ABV1HL84_9FIRM</name>
<keyword evidence="2" id="KW-1185">Reference proteome</keyword>
<proteinExistence type="predicted"/>
<gene>
    <name evidence="1" type="ORF">WMO41_07865</name>
</gene>
<reference evidence="1 2" key="1">
    <citation type="submission" date="2024-03" db="EMBL/GenBank/DDBJ databases">
        <title>Human intestinal bacterial collection.</title>
        <authorList>
            <person name="Pauvert C."/>
            <person name="Hitch T.C.A."/>
            <person name="Clavel T."/>
        </authorList>
    </citation>
    <scope>NUCLEOTIDE SEQUENCE [LARGE SCALE GENOMIC DNA]</scope>
    <source>
        <strain evidence="1 2">CLA-AP-H27</strain>
    </source>
</reference>
<sequence>MKKKWDKRFLAGCVISVAVFGVIMGLFMNGVFSFLGRAKSEGSDTLVKAIRQASVQCYAIEGRYPPSVEYLEENYGIQIDRERYNVFYSGFASNIMPDITVIPAEGGDDSDWQP</sequence>
<comment type="caution">
    <text evidence="1">The sequence shown here is derived from an EMBL/GenBank/DDBJ whole genome shotgun (WGS) entry which is preliminary data.</text>
</comment>
<accession>A0ABV1HL84</accession>
<protein>
    <submittedName>
        <fullName evidence="1">Uncharacterized protein</fullName>
    </submittedName>
</protein>
<evidence type="ECO:0000313" key="2">
    <source>
        <dbReference type="Proteomes" id="UP001437460"/>
    </source>
</evidence>